<dbReference type="InterPro" id="IPR011990">
    <property type="entry name" value="TPR-like_helical_dom_sf"/>
</dbReference>
<reference evidence="5" key="1">
    <citation type="submission" date="2016-06" db="EMBL/GenBank/DDBJ databases">
        <title>Parallel loss of symbiosis genes in relatives of nitrogen-fixing non-legume Parasponia.</title>
        <authorList>
            <person name="Van Velzen R."/>
            <person name="Holmer R."/>
            <person name="Bu F."/>
            <person name="Rutten L."/>
            <person name="Van Zeijl A."/>
            <person name="Liu W."/>
            <person name="Santuari L."/>
            <person name="Cao Q."/>
            <person name="Sharma T."/>
            <person name="Shen D."/>
            <person name="Roswanjaya Y."/>
            <person name="Wardhani T."/>
            <person name="Kalhor M.S."/>
            <person name="Jansen J."/>
            <person name="Van den Hoogen J."/>
            <person name="Gungor B."/>
            <person name="Hartog M."/>
            <person name="Hontelez J."/>
            <person name="Verver J."/>
            <person name="Yang W.-C."/>
            <person name="Schijlen E."/>
            <person name="Repin R."/>
            <person name="Schilthuizen M."/>
            <person name="Schranz E."/>
            <person name="Heidstra R."/>
            <person name="Miyata K."/>
            <person name="Fedorova E."/>
            <person name="Kohlen W."/>
            <person name="Bisseling T."/>
            <person name="Smit S."/>
            <person name="Geurts R."/>
        </authorList>
    </citation>
    <scope>NUCLEOTIDE SEQUENCE [LARGE SCALE GENOMIC DNA]</scope>
    <source>
        <strain evidence="5">cv. WU1-14</strain>
    </source>
</reference>
<feature type="repeat" description="PPR" evidence="3">
    <location>
        <begin position="334"/>
        <end position="368"/>
    </location>
</feature>
<dbReference type="Gene3D" id="1.25.40.10">
    <property type="entry name" value="Tetratricopeptide repeat domain"/>
    <property type="match status" value="3"/>
</dbReference>
<dbReference type="PANTHER" id="PTHR47939">
    <property type="entry name" value="MEMBRANE-ASSOCIATED SALT-INDUCIBLE PROTEIN-LIKE"/>
    <property type="match status" value="1"/>
</dbReference>
<comment type="caution">
    <text evidence="4">The sequence shown here is derived from an EMBL/GenBank/DDBJ whole genome shotgun (WGS) entry which is preliminary data.</text>
</comment>
<sequence length="513" mass="59480">MAFPTLVRRLQRTHLQHLSPLVLLQPHLTSASLLSQSSHFSFSQAFHQTLSIPSRNSPLQTLRFSTLQRHPSETLRNPFEFNPESIQIHDELQDPGLLRFFKLLEQVAQLLSEAEAMASLDESGIEPSRDMVRSAIWALRKECRLAFLAFKWGDRWGCCDEEAWNLMIWVLGTHRKFNTAWCLIRDLHRSSMDTRRAMLVMIDRYACANDPCKAIWTFHIMEKFRLSPDQEAFHMALRALCKHGFIEEAEEFMFVNKKLFPLEIGGFNIILNGWCNIFVDVSEAKRVWREMSKVCITPDAISYTHMIACFSKVGNLFDSLRLYDEMKKMGWVPSVKVYNSLVYVLTRENCLKEALKFLEKMIELGLQPDSTTYNSIIGPLCKARKLEEARIMLATMLEENVSPTIETYHALLESVEFEETLEIISRMKKAKLDPNNETFIMVLEKFFKLEQPENAVKIWEEMKDYELVPDSTHYTIMVKGLANCGLFCKAKEFLAAMRSGGFFEDPKLNRLLK</sequence>
<dbReference type="Proteomes" id="UP000237105">
    <property type="component" value="Unassembled WGS sequence"/>
</dbReference>
<proteinExistence type="inferred from homology"/>
<dbReference type="Pfam" id="PF13041">
    <property type="entry name" value="PPR_2"/>
    <property type="match status" value="2"/>
</dbReference>
<dbReference type="EMBL" id="JXTB01000012">
    <property type="protein sequence ID" value="PON77801.1"/>
    <property type="molecule type" value="Genomic_DNA"/>
</dbReference>
<dbReference type="PROSITE" id="PS51375">
    <property type="entry name" value="PPR"/>
    <property type="match status" value="5"/>
</dbReference>
<organism evidence="4 5">
    <name type="scientific">Parasponia andersonii</name>
    <name type="common">Sponia andersonii</name>
    <dbReference type="NCBI Taxonomy" id="3476"/>
    <lineage>
        <taxon>Eukaryota</taxon>
        <taxon>Viridiplantae</taxon>
        <taxon>Streptophyta</taxon>
        <taxon>Embryophyta</taxon>
        <taxon>Tracheophyta</taxon>
        <taxon>Spermatophyta</taxon>
        <taxon>Magnoliopsida</taxon>
        <taxon>eudicotyledons</taxon>
        <taxon>Gunneridae</taxon>
        <taxon>Pentapetalae</taxon>
        <taxon>rosids</taxon>
        <taxon>fabids</taxon>
        <taxon>Rosales</taxon>
        <taxon>Cannabaceae</taxon>
        <taxon>Parasponia</taxon>
    </lineage>
</organism>
<accession>A0A2P5DWZ7</accession>
<evidence type="ECO:0000256" key="1">
    <source>
        <dbReference type="ARBA" id="ARBA00007626"/>
    </source>
</evidence>
<dbReference type="PANTHER" id="PTHR47939:SF5">
    <property type="entry name" value="PENTACOTRIPEPTIDE-REPEAT REGION OF PRORP DOMAIN-CONTAINING PROTEIN"/>
    <property type="match status" value="1"/>
</dbReference>
<feature type="repeat" description="PPR" evidence="3">
    <location>
        <begin position="470"/>
        <end position="504"/>
    </location>
</feature>
<feature type="repeat" description="PPR" evidence="3">
    <location>
        <begin position="435"/>
        <end position="469"/>
    </location>
</feature>
<feature type="repeat" description="PPR" evidence="3">
    <location>
        <begin position="299"/>
        <end position="333"/>
    </location>
</feature>
<keyword evidence="5" id="KW-1185">Reference proteome</keyword>
<keyword evidence="2" id="KW-0677">Repeat</keyword>
<dbReference type="InterPro" id="IPR002885">
    <property type="entry name" value="PPR_rpt"/>
</dbReference>
<feature type="repeat" description="PPR" evidence="3">
    <location>
        <begin position="369"/>
        <end position="403"/>
    </location>
</feature>
<dbReference type="AlphaFoldDB" id="A0A2P5DWZ7"/>
<name>A0A2P5DWZ7_PARAD</name>
<dbReference type="OrthoDB" id="185373at2759"/>
<dbReference type="NCBIfam" id="TIGR00756">
    <property type="entry name" value="PPR"/>
    <property type="match status" value="3"/>
</dbReference>
<evidence type="ECO:0000256" key="3">
    <source>
        <dbReference type="PROSITE-ProRule" id="PRU00708"/>
    </source>
</evidence>
<comment type="similarity">
    <text evidence="1">Belongs to the PPR family. P subfamily.</text>
</comment>
<protein>
    <submittedName>
        <fullName evidence="4">Pentatricopeptide repeat</fullName>
    </submittedName>
</protein>
<gene>
    <name evidence="4" type="ORF">PanWU01x14_025570</name>
</gene>
<dbReference type="InterPro" id="IPR050667">
    <property type="entry name" value="PPR-containing_protein"/>
</dbReference>
<evidence type="ECO:0000313" key="4">
    <source>
        <dbReference type="EMBL" id="PON77801.1"/>
    </source>
</evidence>
<evidence type="ECO:0000256" key="2">
    <source>
        <dbReference type="ARBA" id="ARBA00022737"/>
    </source>
</evidence>
<dbReference type="Pfam" id="PF01535">
    <property type="entry name" value="PPR"/>
    <property type="match status" value="2"/>
</dbReference>
<evidence type="ECO:0000313" key="5">
    <source>
        <dbReference type="Proteomes" id="UP000237105"/>
    </source>
</evidence>